<gene>
    <name evidence="1" type="ORF">LKD70_05775</name>
</gene>
<dbReference type="InterPro" id="IPR010106">
    <property type="entry name" value="RpnA"/>
</dbReference>
<dbReference type="NCBIfam" id="TIGR01784">
    <property type="entry name" value="T_den_put_tspse"/>
    <property type="match status" value="1"/>
</dbReference>
<proteinExistence type="predicted"/>
<dbReference type="PANTHER" id="PTHR41317">
    <property type="entry name" value="PD-(D_E)XK NUCLEASE FAMILY TRANSPOSASE"/>
    <property type="match status" value="1"/>
</dbReference>
<keyword evidence="2" id="KW-1185">Reference proteome</keyword>
<reference evidence="1 2" key="1">
    <citation type="submission" date="2021-10" db="EMBL/GenBank/DDBJ databases">
        <title>Anaerobic single-cell dispensing facilitates the cultivation of human gut bacteria.</title>
        <authorList>
            <person name="Afrizal A."/>
        </authorList>
    </citation>
    <scope>NUCLEOTIDE SEQUENCE [LARGE SCALE GENOMIC DNA]</scope>
    <source>
        <strain evidence="1 2">CLA-AA-H200</strain>
    </source>
</reference>
<dbReference type="PANTHER" id="PTHR41317:SF1">
    <property type="entry name" value="PD-(D_E)XK NUCLEASE FAMILY TRANSPOSASE"/>
    <property type="match status" value="1"/>
</dbReference>
<dbReference type="Proteomes" id="UP001198151">
    <property type="component" value="Unassembled WGS sequence"/>
</dbReference>
<dbReference type="RefSeq" id="WP_227707087.1">
    <property type="nucleotide sequence ID" value="NZ_JAJEQX010000007.1"/>
</dbReference>
<dbReference type="Pfam" id="PF12784">
    <property type="entry name" value="PDDEXK_2"/>
    <property type="match status" value="1"/>
</dbReference>
<evidence type="ECO:0000313" key="2">
    <source>
        <dbReference type="Proteomes" id="UP001198151"/>
    </source>
</evidence>
<evidence type="ECO:0000313" key="1">
    <source>
        <dbReference type="EMBL" id="MCC2253948.1"/>
    </source>
</evidence>
<sequence>MAKTKDNFIMLPTVDVCFKALMSNPKVRKGFIAALLKKDPKTIKKTHLMPTVLHRNYPDDKLGILDVRVMMEDGTQLDMEMQVAYFEYWDARVLFYLSKIFSDQLREGEPYEKLKKCIHVSILDFIHFEDEQECYHTISLCNEQTGKKYTDLIEIQILELKKIPDQKFQTEDEIISWMRFLRGKTRKEFEDMAKTDEYIEEAYEELKKLSADERVKLEYDARERAIRDYNSQMGSALKRGMERGIRKGLEQGLEQGLAQGLEQGQKITALNLKKMGMSEEQIAQAVGRNVEEVTQWIQGM</sequence>
<accession>A0ABS8FX82</accession>
<organism evidence="1 2">
    <name type="scientific">Ruminococcus turbiniformis</name>
    <dbReference type="NCBI Taxonomy" id="2881258"/>
    <lineage>
        <taxon>Bacteria</taxon>
        <taxon>Bacillati</taxon>
        <taxon>Bacillota</taxon>
        <taxon>Clostridia</taxon>
        <taxon>Eubacteriales</taxon>
        <taxon>Oscillospiraceae</taxon>
        <taxon>Ruminococcus</taxon>
    </lineage>
</organism>
<comment type="caution">
    <text evidence="1">The sequence shown here is derived from an EMBL/GenBank/DDBJ whole genome shotgun (WGS) entry which is preliminary data.</text>
</comment>
<dbReference type="EMBL" id="JAJEQX010000007">
    <property type="protein sequence ID" value="MCC2253948.1"/>
    <property type="molecule type" value="Genomic_DNA"/>
</dbReference>
<protein>
    <submittedName>
        <fullName evidence="1">Rpn family recombination-promoting nuclease/putative transposase</fullName>
    </submittedName>
</protein>
<name>A0ABS8FX82_9FIRM</name>